<dbReference type="KEGG" id="agv:OJF2_77860"/>
<protein>
    <submittedName>
        <fullName evidence="2">Uncharacterized protein</fullName>
    </submittedName>
</protein>
<sequence>MPEPEIDRSRLGALADAAFRRAARQVVRRARQFGTPILLWRDGEVLEFSPDEIELPPEESPEVEDAGRPGRDRGGC</sequence>
<gene>
    <name evidence="2" type="ORF">OJF2_77860</name>
</gene>
<keyword evidence="3" id="KW-1185">Reference proteome</keyword>
<feature type="compositionally biased region" description="Acidic residues" evidence="1">
    <location>
        <begin position="52"/>
        <end position="64"/>
    </location>
</feature>
<evidence type="ECO:0000256" key="1">
    <source>
        <dbReference type="SAM" id="MobiDB-lite"/>
    </source>
</evidence>
<dbReference type="RefSeq" id="WP_148598517.1">
    <property type="nucleotide sequence ID" value="NZ_CP042997.1"/>
</dbReference>
<accession>A0A5B9WG54</accession>
<organism evidence="2 3">
    <name type="scientific">Aquisphaera giovannonii</name>
    <dbReference type="NCBI Taxonomy" id="406548"/>
    <lineage>
        <taxon>Bacteria</taxon>
        <taxon>Pseudomonadati</taxon>
        <taxon>Planctomycetota</taxon>
        <taxon>Planctomycetia</taxon>
        <taxon>Isosphaerales</taxon>
        <taxon>Isosphaeraceae</taxon>
        <taxon>Aquisphaera</taxon>
    </lineage>
</organism>
<evidence type="ECO:0000313" key="3">
    <source>
        <dbReference type="Proteomes" id="UP000324233"/>
    </source>
</evidence>
<evidence type="ECO:0000313" key="2">
    <source>
        <dbReference type="EMBL" id="QEH39174.1"/>
    </source>
</evidence>
<proteinExistence type="predicted"/>
<dbReference type="Proteomes" id="UP000324233">
    <property type="component" value="Chromosome"/>
</dbReference>
<feature type="compositionally biased region" description="Basic and acidic residues" evidence="1">
    <location>
        <begin position="65"/>
        <end position="76"/>
    </location>
</feature>
<name>A0A5B9WG54_9BACT</name>
<dbReference type="EMBL" id="CP042997">
    <property type="protein sequence ID" value="QEH39174.1"/>
    <property type="molecule type" value="Genomic_DNA"/>
</dbReference>
<reference evidence="2 3" key="1">
    <citation type="submission" date="2019-08" db="EMBL/GenBank/DDBJ databases">
        <title>Deep-cultivation of Planctomycetes and their phenomic and genomic characterization uncovers novel biology.</title>
        <authorList>
            <person name="Wiegand S."/>
            <person name="Jogler M."/>
            <person name="Boedeker C."/>
            <person name="Pinto D."/>
            <person name="Vollmers J."/>
            <person name="Rivas-Marin E."/>
            <person name="Kohn T."/>
            <person name="Peeters S.H."/>
            <person name="Heuer A."/>
            <person name="Rast P."/>
            <person name="Oberbeckmann S."/>
            <person name="Bunk B."/>
            <person name="Jeske O."/>
            <person name="Meyerdierks A."/>
            <person name="Storesund J.E."/>
            <person name="Kallscheuer N."/>
            <person name="Luecker S."/>
            <person name="Lage O.M."/>
            <person name="Pohl T."/>
            <person name="Merkel B.J."/>
            <person name="Hornburger P."/>
            <person name="Mueller R.-W."/>
            <person name="Bruemmer F."/>
            <person name="Labrenz M."/>
            <person name="Spormann A.M."/>
            <person name="Op den Camp H."/>
            <person name="Overmann J."/>
            <person name="Amann R."/>
            <person name="Jetten M.S.M."/>
            <person name="Mascher T."/>
            <person name="Medema M.H."/>
            <person name="Devos D.P."/>
            <person name="Kaster A.-K."/>
            <person name="Ovreas L."/>
            <person name="Rohde M."/>
            <person name="Galperin M.Y."/>
            <person name="Jogler C."/>
        </authorList>
    </citation>
    <scope>NUCLEOTIDE SEQUENCE [LARGE SCALE GENOMIC DNA]</scope>
    <source>
        <strain evidence="2 3">OJF2</strain>
    </source>
</reference>
<dbReference type="AlphaFoldDB" id="A0A5B9WG54"/>
<feature type="region of interest" description="Disordered" evidence="1">
    <location>
        <begin position="52"/>
        <end position="76"/>
    </location>
</feature>